<dbReference type="InterPro" id="IPR025060">
    <property type="entry name" value="DUF3999"/>
</dbReference>
<name>A0A2S5T3E4_9BURK</name>
<keyword evidence="2" id="KW-1185">Reference proteome</keyword>
<dbReference type="AlphaFoldDB" id="A0A2S5T3E4"/>
<dbReference type="EMBL" id="PSNY01000012">
    <property type="protein sequence ID" value="PPE69397.1"/>
    <property type="molecule type" value="Genomic_DNA"/>
</dbReference>
<gene>
    <name evidence="1" type="ORF">C1702_11880</name>
</gene>
<comment type="caution">
    <text evidence="1">The sequence shown here is derived from an EMBL/GenBank/DDBJ whole genome shotgun (WGS) entry which is preliminary data.</text>
</comment>
<dbReference type="OrthoDB" id="5405606at2"/>
<sequence length="478" mass="52106">MRMKMPHRVLLAAALACAGAAGAQPEPHFAAQAPVQLHSDDGLHRLTLPLQVLQHVQRQDLADVRIVDARGRAAPLAWAPPPQGRPRLRYVEVPRFAWPAPPAAAGSEPSVQVQVDAQGAVVRIDAGAAGTTQGTEGTWLLDLSQAPHRTPDGRERLAGLRVHWDAPPQGAQVHVTVEASEDLRQWRRLTEAMLLDAPGAGAASGERLSLREIDLPASTHAPAYLRLRLSPAVALQGVDARLQRSDEAVAALERTVVRFEPEPDGDGTVRRWTLDLGGPVPLRRLQIELPQPNTVASFRLERRVEGRTPWQPVTSFTSYRLHRDGRELLAPPVELPPVAPTRHWRLQLTGRGPDLGPTALDAQVQWPAPQLVFAARGEPPFMLRVGAAEARPDDLPIAQLVPAYREGDEWRLPQASLGALTTLAAPDLSLVERLAASTPQQRRRWLLWGVLVVAVGLLAWLARRLLRDLDARPGPPGA</sequence>
<protein>
    <submittedName>
        <fullName evidence="1">Uncharacterized protein</fullName>
    </submittedName>
</protein>
<evidence type="ECO:0000313" key="2">
    <source>
        <dbReference type="Proteomes" id="UP000239406"/>
    </source>
</evidence>
<evidence type="ECO:0000313" key="1">
    <source>
        <dbReference type="EMBL" id="PPE69397.1"/>
    </source>
</evidence>
<accession>A0A2S5T3E4</accession>
<organism evidence="1 2">
    <name type="scientific">Caldimonas thermodepolymerans</name>
    <dbReference type="NCBI Taxonomy" id="215580"/>
    <lineage>
        <taxon>Bacteria</taxon>
        <taxon>Pseudomonadati</taxon>
        <taxon>Pseudomonadota</taxon>
        <taxon>Betaproteobacteria</taxon>
        <taxon>Burkholderiales</taxon>
        <taxon>Sphaerotilaceae</taxon>
        <taxon>Caldimonas</taxon>
    </lineage>
</organism>
<dbReference type="Pfam" id="PF13163">
    <property type="entry name" value="DUF3999"/>
    <property type="match status" value="1"/>
</dbReference>
<proteinExistence type="predicted"/>
<reference evidence="1 2" key="1">
    <citation type="submission" date="2018-02" db="EMBL/GenBank/DDBJ databases">
        <title>Reclassifiation of [Polyangium] brachysporum DSM 7029 as Guopingzhaonella breviflexa gen. nov., sp. nov., a member of the family Comamonadaceae.</title>
        <authorList>
            <person name="Tang B."/>
        </authorList>
    </citation>
    <scope>NUCLEOTIDE SEQUENCE [LARGE SCALE GENOMIC DNA]</scope>
    <source>
        <strain evidence="1 2">DSM 15344</strain>
    </source>
</reference>
<dbReference type="Proteomes" id="UP000239406">
    <property type="component" value="Unassembled WGS sequence"/>
</dbReference>